<keyword evidence="4 6" id="KW-0472">Membrane</keyword>
<protein>
    <submittedName>
        <fullName evidence="7">Uncharacterized protein</fullName>
    </submittedName>
</protein>
<name>A0ABR0LWH8_9PEZI</name>
<feature type="region of interest" description="Disordered" evidence="5">
    <location>
        <begin position="131"/>
        <end position="155"/>
    </location>
</feature>
<evidence type="ECO:0000313" key="7">
    <source>
        <dbReference type="EMBL" id="KAK5251020.1"/>
    </source>
</evidence>
<reference evidence="7 8" key="1">
    <citation type="submission" date="2023-08" db="EMBL/GenBank/DDBJ databases">
        <title>Black Yeasts Isolated from many extreme environments.</title>
        <authorList>
            <person name="Coleine C."/>
            <person name="Stajich J.E."/>
            <person name="Selbmann L."/>
        </authorList>
    </citation>
    <scope>NUCLEOTIDE SEQUENCE [LARGE SCALE GENOMIC DNA]</scope>
    <source>
        <strain evidence="7 8">CCFEE 536</strain>
    </source>
</reference>
<dbReference type="PANTHER" id="PTHR31162:SF3">
    <property type="entry name" value="TRANSPORTER_MALIC ACID TRANSPORT PROTEIN, PUTATIVE-RELATED"/>
    <property type="match status" value="1"/>
</dbReference>
<evidence type="ECO:0000256" key="5">
    <source>
        <dbReference type="SAM" id="MobiDB-lite"/>
    </source>
</evidence>
<accession>A0ABR0LWH8</accession>
<feature type="compositionally biased region" description="Gly residues" evidence="5">
    <location>
        <begin position="144"/>
        <end position="155"/>
    </location>
</feature>
<dbReference type="PANTHER" id="PTHR31162">
    <property type="entry name" value="MALIC ACID TRANSPORT PROTEIN-RELATED"/>
    <property type="match status" value="1"/>
</dbReference>
<evidence type="ECO:0000313" key="8">
    <source>
        <dbReference type="Proteomes" id="UP001357485"/>
    </source>
</evidence>
<sequence length="155" mass="17071">LPKKSIRPGMFISVGPSGSTVSGIITMGRNLPRVIADDFTGNGQLADQVSNWIGIWLWGLALWFFLVRVAAHWSCVGHSRMDFAMTWYTAHDCNFRRRERARQSAHAHSQLRHGVPPHPGVDVCVRFDGQGRSEEGHPVTAKAGGQGRGGMVGRR</sequence>
<comment type="caution">
    <text evidence="7">The sequence shown here is derived from an EMBL/GenBank/DDBJ whole genome shotgun (WGS) entry which is preliminary data.</text>
</comment>
<dbReference type="Gene3D" id="1.50.10.150">
    <property type="entry name" value="Voltage-dependent anion channel"/>
    <property type="match status" value="1"/>
</dbReference>
<keyword evidence="8" id="KW-1185">Reference proteome</keyword>
<comment type="subcellular location">
    <subcellularLocation>
        <location evidence="1">Membrane</location>
        <topology evidence="1">Multi-pass membrane protein</topology>
    </subcellularLocation>
</comment>
<dbReference type="InterPro" id="IPR038665">
    <property type="entry name" value="Voltage-dep_anion_channel_sf"/>
</dbReference>
<keyword evidence="3 6" id="KW-1133">Transmembrane helix</keyword>
<evidence type="ECO:0000256" key="4">
    <source>
        <dbReference type="ARBA" id="ARBA00023136"/>
    </source>
</evidence>
<dbReference type="Pfam" id="PF03595">
    <property type="entry name" value="SLAC1"/>
    <property type="match status" value="1"/>
</dbReference>
<dbReference type="InterPro" id="IPR030185">
    <property type="entry name" value="Mae1"/>
</dbReference>
<keyword evidence="2 6" id="KW-0812">Transmembrane</keyword>
<evidence type="ECO:0000256" key="6">
    <source>
        <dbReference type="SAM" id="Phobius"/>
    </source>
</evidence>
<evidence type="ECO:0000256" key="2">
    <source>
        <dbReference type="ARBA" id="ARBA00022692"/>
    </source>
</evidence>
<feature type="non-terminal residue" evidence="7">
    <location>
        <position position="1"/>
    </location>
</feature>
<dbReference type="Proteomes" id="UP001357485">
    <property type="component" value="Unassembled WGS sequence"/>
</dbReference>
<dbReference type="EMBL" id="JAVRRA010009200">
    <property type="protein sequence ID" value="KAK5251020.1"/>
    <property type="molecule type" value="Genomic_DNA"/>
</dbReference>
<proteinExistence type="predicted"/>
<gene>
    <name evidence="7" type="ORF">LTR16_005824</name>
</gene>
<evidence type="ECO:0000256" key="1">
    <source>
        <dbReference type="ARBA" id="ARBA00004141"/>
    </source>
</evidence>
<dbReference type="InterPro" id="IPR004695">
    <property type="entry name" value="SLAC1/Mae1/Ssu1/TehA"/>
</dbReference>
<feature type="transmembrane region" description="Helical" evidence="6">
    <location>
        <begin position="52"/>
        <end position="71"/>
    </location>
</feature>
<organism evidence="7 8">
    <name type="scientific">Cryomyces antarcticus</name>
    <dbReference type="NCBI Taxonomy" id="329879"/>
    <lineage>
        <taxon>Eukaryota</taxon>
        <taxon>Fungi</taxon>
        <taxon>Dikarya</taxon>
        <taxon>Ascomycota</taxon>
        <taxon>Pezizomycotina</taxon>
        <taxon>Dothideomycetes</taxon>
        <taxon>Dothideomycetes incertae sedis</taxon>
        <taxon>Cryomyces</taxon>
    </lineage>
</organism>
<evidence type="ECO:0000256" key="3">
    <source>
        <dbReference type="ARBA" id="ARBA00022989"/>
    </source>
</evidence>